<comment type="subcellular location">
    <subcellularLocation>
        <location evidence="1">Endoplasmic reticulum membrane</location>
        <topology evidence="1">Single-pass membrane protein</topology>
    </subcellularLocation>
</comment>
<dbReference type="InterPro" id="IPR013766">
    <property type="entry name" value="Thioredoxin_domain"/>
</dbReference>
<reference evidence="8" key="2">
    <citation type="submission" date="2017-10" db="EMBL/GenBank/DDBJ databases">
        <title>Ladona fulva Genome sequencing and assembly.</title>
        <authorList>
            <person name="Murali S."/>
            <person name="Richards S."/>
            <person name="Bandaranaike D."/>
            <person name="Bellair M."/>
            <person name="Blankenburg K."/>
            <person name="Chao H."/>
            <person name="Dinh H."/>
            <person name="Doddapaneni H."/>
            <person name="Dugan-Rocha S."/>
            <person name="Elkadiri S."/>
            <person name="Gnanaolivu R."/>
            <person name="Hernandez B."/>
            <person name="Skinner E."/>
            <person name="Javaid M."/>
            <person name="Lee S."/>
            <person name="Li M."/>
            <person name="Ming W."/>
            <person name="Munidasa M."/>
            <person name="Muniz J."/>
            <person name="Nguyen L."/>
            <person name="Hughes D."/>
            <person name="Osuji N."/>
            <person name="Pu L.-L."/>
            <person name="Puazo M."/>
            <person name="Qu C."/>
            <person name="Quiroz J."/>
            <person name="Raj R."/>
            <person name="Weissenberger G."/>
            <person name="Xin Y."/>
            <person name="Zou X."/>
            <person name="Han Y."/>
            <person name="Worley K."/>
            <person name="Muzny D."/>
            <person name="Gibbs R."/>
        </authorList>
    </citation>
    <scope>NUCLEOTIDE SEQUENCE</scope>
    <source>
        <strain evidence="8">Sampled in the wild</strain>
    </source>
</reference>
<keyword evidence="3" id="KW-1133">Transmembrane helix</keyword>
<dbReference type="PROSITE" id="PS51352">
    <property type="entry name" value="THIOREDOXIN_2"/>
    <property type="match status" value="1"/>
</dbReference>
<reference evidence="8" key="1">
    <citation type="submission" date="2013-04" db="EMBL/GenBank/DDBJ databases">
        <authorList>
            <person name="Qu J."/>
            <person name="Murali S.C."/>
            <person name="Bandaranaike D."/>
            <person name="Bellair M."/>
            <person name="Blankenburg K."/>
            <person name="Chao H."/>
            <person name="Dinh H."/>
            <person name="Doddapaneni H."/>
            <person name="Downs B."/>
            <person name="Dugan-Rocha S."/>
            <person name="Elkadiri S."/>
            <person name="Gnanaolivu R.D."/>
            <person name="Hernandez B."/>
            <person name="Javaid M."/>
            <person name="Jayaseelan J.C."/>
            <person name="Lee S."/>
            <person name="Li M."/>
            <person name="Ming W."/>
            <person name="Munidasa M."/>
            <person name="Muniz J."/>
            <person name="Nguyen L."/>
            <person name="Ongeri F."/>
            <person name="Osuji N."/>
            <person name="Pu L.-L."/>
            <person name="Puazo M."/>
            <person name="Qu C."/>
            <person name="Quiroz J."/>
            <person name="Raj R."/>
            <person name="Weissenberger G."/>
            <person name="Xin Y."/>
            <person name="Zou X."/>
            <person name="Han Y."/>
            <person name="Richards S."/>
            <person name="Worley K."/>
            <person name="Muzny D."/>
            <person name="Gibbs R."/>
        </authorList>
    </citation>
    <scope>NUCLEOTIDE SEQUENCE</scope>
    <source>
        <strain evidence="8">Sampled in the wild</strain>
    </source>
</reference>
<evidence type="ECO:0000259" key="7">
    <source>
        <dbReference type="PROSITE" id="PS51352"/>
    </source>
</evidence>
<evidence type="ECO:0000256" key="4">
    <source>
        <dbReference type="ARBA" id="ARBA00023136"/>
    </source>
</evidence>
<dbReference type="OrthoDB" id="74910at2759"/>
<dbReference type="FunFam" id="3.40.30.10:FF:000300">
    <property type="entry name" value="Blast:Protein disulfide-isomerase TMX3"/>
    <property type="match status" value="1"/>
</dbReference>
<evidence type="ECO:0000256" key="3">
    <source>
        <dbReference type="ARBA" id="ARBA00022989"/>
    </source>
</evidence>
<feature type="signal peptide" evidence="6">
    <location>
        <begin position="1"/>
        <end position="23"/>
    </location>
</feature>
<dbReference type="PROSITE" id="PS00194">
    <property type="entry name" value="THIOREDOXIN_1"/>
    <property type="match status" value="1"/>
</dbReference>
<evidence type="ECO:0000256" key="2">
    <source>
        <dbReference type="ARBA" id="ARBA00022692"/>
    </source>
</evidence>
<feature type="non-terminal residue" evidence="8">
    <location>
        <position position="188"/>
    </location>
</feature>
<gene>
    <name evidence="8" type="ORF">J437_LFUL011756</name>
</gene>
<dbReference type="PANTHER" id="PTHR46426">
    <property type="entry name" value="PROTEIN DISULFIDE-ISOMERASE TMX3"/>
    <property type="match status" value="1"/>
</dbReference>
<feature type="chain" id="PRO_5035442470" description="Thioredoxin domain-containing protein" evidence="6">
    <location>
        <begin position="24"/>
        <end position="188"/>
    </location>
</feature>
<organism evidence="8 9">
    <name type="scientific">Ladona fulva</name>
    <name type="common">Scarce chaser dragonfly</name>
    <name type="synonym">Libellula fulva</name>
    <dbReference type="NCBI Taxonomy" id="123851"/>
    <lineage>
        <taxon>Eukaryota</taxon>
        <taxon>Metazoa</taxon>
        <taxon>Ecdysozoa</taxon>
        <taxon>Arthropoda</taxon>
        <taxon>Hexapoda</taxon>
        <taxon>Insecta</taxon>
        <taxon>Pterygota</taxon>
        <taxon>Palaeoptera</taxon>
        <taxon>Odonata</taxon>
        <taxon>Epiprocta</taxon>
        <taxon>Anisoptera</taxon>
        <taxon>Libelluloidea</taxon>
        <taxon>Libellulidae</taxon>
        <taxon>Ladona</taxon>
    </lineage>
</organism>
<proteinExistence type="predicted"/>
<comment type="caution">
    <text evidence="8">The sequence shown here is derived from an EMBL/GenBank/DDBJ whole genome shotgun (WGS) entry which is preliminary data.</text>
</comment>
<feature type="domain" description="Thioredoxin" evidence="7">
    <location>
        <begin position="6"/>
        <end position="128"/>
    </location>
</feature>
<evidence type="ECO:0000313" key="9">
    <source>
        <dbReference type="Proteomes" id="UP000792457"/>
    </source>
</evidence>
<dbReference type="EMBL" id="KZ308608">
    <property type="protein sequence ID" value="KAG8232269.1"/>
    <property type="molecule type" value="Genomic_DNA"/>
</dbReference>
<protein>
    <recommendedName>
        <fullName evidence="7">Thioredoxin domain-containing protein</fullName>
    </recommendedName>
</protein>
<evidence type="ECO:0000256" key="1">
    <source>
        <dbReference type="ARBA" id="ARBA00004389"/>
    </source>
</evidence>
<evidence type="ECO:0000256" key="6">
    <source>
        <dbReference type="SAM" id="SignalP"/>
    </source>
</evidence>
<dbReference type="GO" id="GO:0005789">
    <property type="term" value="C:endoplasmic reticulum membrane"/>
    <property type="evidence" value="ECO:0007669"/>
    <property type="project" value="UniProtKB-SubCell"/>
</dbReference>
<keyword evidence="2" id="KW-0812">Transmembrane</keyword>
<dbReference type="AlphaFoldDB" id="A0A8K0KBT7"/>
<dbReference type="Pfam" id="PF00085">
    <property type="entry name" value="Thioredoxin"/>
    <property type="match status" value="1"/>
</dbReference>
<dbReference type="PRINTS" id="PR00421">
    <property type="entry name" value="THIOREDOXIN"/>
</dbReference>
<accession>A0A8K0KBT7</accession>
<sequence length="188" mass="21593">MASNVKSLVVLVLMFVFMELSVGSRVLELSDRFLEIRKDGQWLVMVFYAPWCAHCKRLEPIWAHVAQSLHNTNIRVGRVDCTRFTGMASEFGVSGFPTIMFLKGDLKYTFKADRTKEEIVNFAIRMSGPPVQQITRPESIDNLKASNPIFFVYVGSHHGTLWESYYSVAEKFQPYGFFYTVSEELARK</sequence>
<evidence type="ECO:0000313" key="8">
    <source>
        <dbReference type="EMBL" id="KAG8232269.1"/>
    </source>
</evidence>
<dbReference type="InterPro" id="IPR052250">
    <property type="entry name" value="PDI_TMX3"/>
</dbReference>
<dbReference type="Gene3D" id="3.40.30.10">
    <property type="entry name" value="Glutaredoxin"/>
    <property type="match status" value="2"/>
</dbReference>
<evidence type="ECO:0000256" key="5">
    <source>
        <dbReference type="ARBA" id="ARBA00045246"/>
    </source>
</evidence>
<dbReference type="Proteomes" id="UP000792457">
    <property type="component" value="Unassembled WGS sequence"/>
</dbReference>
<comment type="function">
    <text evidence="5">Probable disulfide isomerase, which participates in the folding of proteins containing disulfide bonds. May act as a dithiol oxidase. Acts as a regulator of endoplasmic reticulum-mitochondria contact sites via its ability to regulate redox signals.</text>
</comment>
<keyword evidence="4" id="KW-0472">Membrane</keyword>
<dbReference type="SUPFAM" id="SSF52833">
    <property type="entry name" value="Thioredoxin-like"/>
    <property type="match status" value="1"/>
</dbReference>
<dbReference type="PANTHER" id="PTHR46426:SF1">
    <property type="entry name" value="PROTEIN DISULFIDE-ISOMERASE TMX3"/>
    <property type="match status" value="1"/>
</dbReference>
<name>A0A8K0KBT7_LADFU</name>
<keyword evidence="9" id="KW-1185">Reference proteome</keyword>
<dbReference type="InterPro" id="IPR017937">
    <property type="entry name" value="Thioredoxin_CS"/>
</dbReference>
<keyword evidence="6" id="KW-0732">Signal</keyword>
<dbReference type="InterPro" id="IPR036249">
    <property type="entry name" value="Thioredoxin-like_sf"/>
</dbReference>